<dbReference type="SUPFAM" id="SSF69848">
    <property type="entry name" value="LCCL domain"/>
    <property type="match status" value="1"/>
</dbReference>
<keyword evidence="2" id="KW-1185">Reference proteome</keyword>
<dbReference type="EMBL" id="CP126211">
    <property type="protein sequence ID" value="WIA12755.1"/>
    <property type="molecule type" value="Genomic_DNA"/>
</dbReference>
<dbReference type="Proteomes" id="UP001244341">
    <property type="component" value="Chromosome 4b"/>
</dbReference>
<protein>
    <submittedName>
        <fullName evidence="1">Uncharacterized protein</fullName>
    </submittedName>
</protein>
<dbReference type="Pfam" id="PF08642">
    <property type="entry name" value="Rxt3"/>
    <property type="match status" value="1"/>
</dbReference>
<proteinExistence type="predicted"/>
<gene>
    <name evidence="1" type="ORF">OEZ85_006390</name>
</gene>
<dbReference type="InterPro" id="IPR036609">
    <property type="entry name" value="LCCL_sf"/>
</dbReference>
<reference evidence="1 2" key="1">
    <citation type="submission" date="2023-05" db="EMBL/GenBank/DDBJ databases">
        <title>A 100% complete, gapless, phased diploid assembly of the Scenedesmus obliquus UTEX 3031 genome.</title>
        <authorList>
            <person name="Biondi T.C."/>
            <person name="Hanschen E.R."/>
            <person name="Kwon T."/>
            <person name="Eng W."/>
            <person name="Kruse C.P.S."/>
            <person name="Koehler S.I."/>
            <person name="Kunde Y."/>
            <person name="Gleasner C.D."/>
            <person name="You Mak K.T."/>
            <person name="Polle J."/>
            <person name="Hovde B.T."/>
            <person name="Starkenburg S.R."/>
        </authorList>
    </citation>
    <scope>NUCLEOTIDE SEQUENCE [LARGE SCALE GENOMIC DNA]</scope>
    <source>
        <strain evidence="1 2">DOE0152z</strain>
    </source>
</reference>
<evidence type="ECO:0000313" key="2">
    <source>
        <dbReference type="Proteomes" id="UP001244341"/>
    </source>
</evidence>
<dbReference type="InterPro" id="IPR013951">
    <property type="entry name" value="Rxt3"/>
</dbReference>
<organism evidence="1 2">
    <name type="scientific">Tetradesmus obliquus</name>
    <name type="common">Green alga</name>
    <name type="synonym">Acutodesmus obliquus</name>
    <dbReference type="NCBI Taxonomy" id="3088"/>
    <lineage>
        <taxon>Eukaryota</taxon>
        <taxon>Viridiplantae</taxon>
        <taxon>Chlorophyta</taxon>
        <taxon>core chlorophytes</taxon>
        <taxon>Chlorophyceae</taxon>
        <taxon>CS clade</taxon>
        <taxon>Sphaeropleales</taxon>
        <taxon>Scenedesmaceae</taxon>
        <taxon>Tetradesmus</taxon>
    </lineage>
</organism>
<evidence type="ECO:0000313" key="1">
    <source>
        <dbReference type="EMBL" id="WIA12755.1"/>
    </source>
</evidence>
<sequence>MSKRPPGELEGQQGKVARLDGANGLPQGQVTDVKPLPRELPTVQYKEGRLAKDFIFHWKNDKPSLLVLISPEQMVGSNKQVKSRQLWGEDIYTDDSDLVAVLLHLGYYTSNNTASNPLVARFYAQVTLLPPQEQYTSCFRNAVRSRSWFSTIEGCSYKVERCWMVTRSGKQLELQPRADDCAITHPTFALSSSDRQMNTRSTTGSSRNKPLTEVTVLYNLCNEPWLKYSMSSIADRGLKSSQWTSSRLREECLYLETSRLRFELSYAGTATTEEGQADNYTFAQCKRVLPVSAVRGLGVPLPAGEVEPVEENLTWDEIQWANMSMTVRGKQYKMLRMHFMPRCKGSQAQ</sequence>
<dbReference type="Gene3D" id="2.170.130.20">
    <property type="entry name" value="LCCL-like domain"/>
    <property type="match status" value="1"/>
</dbReference>
<accession>A0ABY8TUU6</accession>
<name>A0ABY8TUU6_TETOB</name>